<keyword evidence="1" id="KW-0732">Signal</keyword>
<evidence type="ECO:0000259" key="2">
    <source>
        <dbReference type="Pfam" id="PF01471"/>
    </source>
</evidence>
<dbReference type="RefSeq" id="WP_109826299.1">
    <property type="nucleotide sequence ID" value="NZ_QGKL01000042.1"/>
</dbReference>
<evidence type="ECO:0000313" key="4">
    <source>
        <dbReference type="EMBL" id="PWQ93886.1"/>
    </source>
</evidence>
<name>A0A317C5I5_9GAMM</name>
<dbReference type="GO" id="GO:0009253">
    <property type="term" value="P:peptidoglycan catabolic process"/>
    <property type="evidence" value="ECO:0007669"/>
    <property type="project" value="TreeGrafter"/>
</dbReference>
<evidence type="ECO:0000256" key="1">
    <source>
        <dbReference type="SAM" id="SignalP"/>
    </source>
</evidence>
<dbReference type="NCBIfam" id="TIGR02283">
    <property type="entry name" value="MltB_2"/>
    <property type="match status" value="1"/>
</dbReference>
<dbReference type="Gene3D" id="1.10.101.10">
    <property type="entry name" value="PGBD-like superfamily/PGBD"/>
    <property type="match status" value="1"/>
</dbReference>
<feature type="domain" description="Peptidoglycan binding-like" evidence="2">
    <location>
        <begin position="340"/>
        <end position="394"/>
    </location>
</feature>
<dbReference type="InterPro" id="IPR043426">
    <property type="entry name" value="MltB-like"/>
</dbReference>
<keyword evidence="5" id="KW-1185">Reference proteome</keyword>
<dbReference type="InterPro" id="IPR036365">
    <property type="entry name" value="PGBD-like_sf"/>
</dbReference>
<dbReference type="Gene3D" id="1.10.530.10">
    <property type="match status" value="1"/>
</dbReference>
<protein>
    <submittedName>
        <fullName evidence="4">Lytic murein transglycosylase</fullName>
    </submittedName>
</protein>
<dbReference type="InterPro" id="IPR036366">
    <property type="entry name" value="PGBDSf"/>
</dbReference>
<dbReference type="SUPFAM" id="SSF47090">
    <property type="entry name" value="PGBD-like"/>
    <property type="match status" value="1"/>
</dbReference>
<dbReference type="EMBL" id="QGKL01000042">
    <property type="protein sequence ID" value="PWQ93886.1"/>
    <property type="molecule type" value="Genomic_DNA"/>
</dbReference>
<dbReference type="Proteomes" id="UP000245506">
    <property type="component" value="Unassembled WGS sequence"/>
</dbReference>
<feature type="domain" description="Transglycosylase SLT" evidence="3">
    <location>
        <begin position="28"/>
        <end position="318"/>
    </location>
</feature>
<dbReference type="InterPro" id="IPR011970">
    <property type="entry name" value="MltB_2"/>
</dbReference>
<dbReference type="PANTHER" id="PTHR30163">
    <property type="entry name" value="MEMBRANE-BOUND LYTIC MUREIN TRANSGLYCOSYLASE B"/>
    <property type="match status" value="1"/>
</dbReference>
<feature type="chain" id="PRO_5016332810" evidence="1">
    <location>
        <begin position="22"/>
        <end position="394"/>
    </location>
</feature>
<feature type="signal peptide" evidence="1">
    <location>
        <begin position="1"/>
        <end position="21"/>
    </location>
</feature>
<gene>
    <name evidence="4" type="ORF">DKT75_20000</name>
</gene>
<dbReference type="InterPro" id="IPR002477">
    <property type="entry name" value="Peptidoglycan-bd-like"/>
</dbReference>
<accession>A0A317C5I5</accession>
<dbReference type="OrthoDB" id="9772911at2"/>
<dbReference type="InterPro" id="IPR031304">
    <property type="entry name" value="SLT_2"/>
</dbReference>
<dbReference type="Pfam" id="PF01471">
    <property type="entry name" value="PG_binding_1"/>
    <property type="match status" value="1"/>
</dbReference>
<dbReference type="Gene3D" id="1.10.8.350">
    <property type="entry name" value="Bacterial muramidase"/>
    <property type="match status" value="1"/>
</dbReference>
<organism evidence="4 5">
    <name type="scientific">Leucothrix arctica</name>
    <dbReference type="NCBI Taxonomy" id="1481894"/>
    <lineage>
        <taxon>Bacteria</taxon>
        <taxon>Pseudomonadati</taxon>
        <taxon>Pseudomonadota</taxon>
        <taxon>Gammaproteobacteria</taxon>
        <taxon>Thiotrichales</taxon>
        <taxon>Thiotrichaceae</taxon>
        <taxon>Leucothrix</taxon>
    </lineage>
</organism>
<dbReference type="AlphaFoldDB" id="A0A317C5I5"/>
<dbReference type="FunFam" id="1.10.8.350:FF:000001">
    <property type="entry name" value="Lytic murein transglycosylase B"/>
    <property type="match status" value="1"/>
</dbReference>
<dbReference type="InterPro" id="IPR023346">
    <property type="entry name" value="Lysozyme-like_dom_sf"/>
</dbReference>
<evidence type="ECO:0000259" key="3">
    <source>
        <dbReference type="Pfam" id="PF13406"/>
    </source>
</evidence>
<dbReference type="SUPFAM" id="SSF53955">
    <property type="entry name" value="Lysozyme-like"/>
    <property type="match status" value="1"/>
</dbReference>
<comment type="caution">
    <text evidence="4">The sequence shown here is derived from an EMBL/GenBank/DDBJ whole genome shotgun (WGS) entry which is preliminary data.</text>
</comment>
<dbReference type="GO" id="GO:0008933">
    <property type="term" value="F:peptidoglycan lytic transglycosylase activity"/>
    <property type="evidence" value="ECO:0007669"/>
    <property type="project" value="TreeGrafter"/>
</dbReference>
<dbReference type="Pfam" id="PF13406">
    <property type="entry name" value="SLT_2"/>
    <property type="match status" value="1"/>
</dbReference>
<evidence type="ECO:0000313" key="5">
    <source>
        <dbReference type="Proteomes" id="UP000245506"/>
    </source>
</evidence>
<sequence>MRHITSALLLSGSLLSGSALAECQNTGNFQQWLNSFKHQATASGIPANLVNNALHNIQYDPSVIELDRSQNTVSQTFLQYAANKANSYRLTNGQRKMREDRPLFQRIERQFGVPAPVLTAYWALESDFGNVTGNVQTLRALATLAYDCRRGSFFHNELMHALRLIQRGDIKVPEMMGAWAGELGQLQFIPSSYNKHAVDYDGDGRRDLIHSRADALASAASLLRQYGWQSRQPWLVEVKVPVQMNWALARLGKKLPVAQWAKQGVTDVSGRPLRTSGNAALLLPMGRNGPAFLAYPNFDVMLRWNKSTVYSTSAAYLASRYAGAGQVRYGNAPIQVLSVAQVKQLQSKLRARGLRVTKIDGIIGEETRRAVRLVQQQMRLPADGYPDLTFFQKL</sequence>
<reference evidence="4 5" key="1">
    <citation type="submission" date="2018-05" db="EMBL/GenBank/DDBJ databases">
        <title>Leucothrix arctica sp. nov., isolated from Arctic seawater.</title>
        <authorList>
            <person name="Choi A."/>
            <person name="Baek K."/>
        </authorList>
    </citation>
    <scope>NUCLEOTIDE SEQUENCE [LARGE SCALE GENOMIC DNA]</scope>
    <source>
        <strain evidence="4 5">IMCC9719</strain>
    </source>
</reference>
<dbReference type="PANTHER" id="PTHR30163:SF8">
    <property type="entry name" value="LYTIC MUREIN TRANSGLYCOSYLASE"/>
    <property type="match status" value="1"/>
</dbReference>
<proteinExistence type="predicted"/>